<dbReference type="AlphaFoldDB" id="A0A409WQH5"/>
<name>A0A409WQH5_PSICY</name>
<sequence length="300" mass="34069">MDAATDKDSVPSLISPSSGLDTVSNTDNIHHTTTIENSVVLSDLSDLTSSLVSLSSISISGGTISRASQQDEALFDSMDMTDRESYESVTYTTTDTGNTVVYEKLSLCRGRIYAAYKMLDQYAASVRSICRDAEHLESLRRAIGEVLLVVRRDLNEDGWKDNRKDRLSRTLKFTHHEYRLRQDRLAAMTSKLEGPLSMLQRRRDDCKKSRDAITVPSNIPINWCPIHDDEEDAKLMIQIKHIHDILRLEDDPSLEYADRPESGEVPGWCYSNPKHELETDGSWTWLSSLFVRFCKYPLDN</sequence>
<organism evidence="2 3">
    <name type="scientific">Psilocybe cyanescens</name>
    <dbReference type="NCBI Taxonomy" id="93625"/>
    <lineage>
        <taxon>Eukaryota</taxon>
        <taxon>Fungi</taxon>
        <taxon>Dikarya</taxon>
        <taxon>Basidiomycota</taxon>
        <taxon>Agaricomycotina</taxon>
        <taxon>Agaricomycetes</taxon>
        <taxon>Agaricomycetidae</taxon>
        <taxon>Agaricales</taxon>
        <taxon>Agaricineae</taxon>
        <taxon>Strophariaceae</taxon>
        <taxon>Psilocybe</taxon>
    </lineage>
</organism>
<reference evidence="2 3" key="1">
    <citation type="journal article" date="2018" name="Evol. Lett.">
        <title>Horizontal gene cluster transfer increased hallucinogenic mushroom diversity.</title>
        <authorList>
            <person name="Reynolds H.T."/>
            <person name="Vijayakumar V."/>
            <person name="Gluck-Thaler E."/>
            <person name="Korotkin H.B."/>
            <person name="Matheny P.B."/>
            <person name="Slot J.C."/>
        </authorList>
    </citation>
    <scope>NUCLEOTIDE SEQUENCE [LARGE SCALE GENOMIC DNA]</scope>
    <source>
        <strain evidence="2 3">2631</strain>
    </source>
</reference>
<comment type="caution">
    <text evidence="2">The sequence shown here is derived from an EMBL/GenBank/DDBJ whole genome shotgun (WGS) entry which is preliminary data.</text>
</comment>
<feature type="compositionally biased region" description="Polar residues" evidence="1">
    <location>
        <begin position="12"/>
        <end position="25"/>
    </location>
</feature>
<keyword evidence="3" id="KW-1185">Reference proteome</keyword>
<accession>A0A409WQH5</accession>
<feature type="region of interest" description="Disordered" evidence="1">
    <location>
        <begin position="1"/>
        <end position="25"/>
    </location>
</feature>
<evidence type="ECO:0000256" key="1">
    <source>
        <dbReference type="SAM" id="MobiDB-lite"/>
    </source>
</evidence>
<evidence type="ECO:0000313" key="3">
    <source>
        <dbReference type="Proteomes" id="UP000283269"/>
    </source>
</evidence>
<evidence type="ECO:0000313" key="2">
    <source>
        <dbReference type="EMBL" id="PPQ80746.1"/>
    </source>
</evidence>
<gene>
    <name evidence="2" type="ORF">CVT25_001865</name>
</gene>
<dbReference type="Proteomes" id="UP000283269">
    <property type="component" value="Unassembled WGS sequence"/>
</dbReference>
<dbReference type="EMBL" id="NHYD01003311">
    <property type="protein sequence ID" value="PPQ80746.1"/>
    <property type="molecule type" value="Genomic_DNA"/>
</dbReference>
<dbReference type="InParanoid" id="A0A409WQH5"/>
<proteinExistence type="predicted"/>
<dbReference type="OrthoDB" id="10639430at2759"/>
<protein>
    <submittedName>
        <fullName evidence="2">Uncharacterized protein</fullName>
    </submittedName>
</protein>